<evidence type="ECO:0000313" key="8">
    <source>
        <dbReference type="EMBL" id="GAA1830575.1"/>
    </source>
</evidence>
<dbReference type="RefSeq" id="WP_344138916.1">
    <property type="nucleotide sequence ID" value="NZ_BAAALT010000263.1"/>
</dbReference>
<keyword evidence="9" id="KW-1185">Reference proteome</keyword>
<dbReference type="PRINTS" id="PR00164">
    <property type="entry name" value="ABC2TRNSPORT"/>
</dbReference>
<protein>
    <recommendedName>
        <fullName evidence="6">Transport permease protein</fullName>
    </recommendedName>
</protein>
<dbReference type="EMBL" id="BAAALT010000263">
    <property type="protein sequence ID" value="GAA1830575.1"/>
    <property type="molecule type" value="Genomic_DNA"/>
</dbReference>
<feature type="transmembrane region" description="Helical" evidence="6">
    <location>
        <begin position="328"/>
        <end position="350"/>
    </location>
</feature>
<comment type="similarity">
    <text evidence="6">Belongs to the ABC-2 integral membrane protein family.</text>
</comment>
<dbReference type="InterPro" id="IPR052902">
    <property type="entry name" value="ABC-2_transporter"/>
</dbReference>
<evidence type="ECO:0000256" key="6">
    <source>
        <dbReference type="RuleBase" id="RU361157"/>
    </source>
</evidence>
<dbReference type="PANTHER" id="PTHR43027:SF2">
    <property type="entry name" value="TRANSPORT PERMEASE PROTEIN"/>
    <property type="match status" value="1"/>
</dbReference>
<feature type="transmembrane region" description="Helical" evidence="6">
    <location>
        <begin position="21"/>
        <end position="40"/>
    </location>
</feature>
<evidence type="ECO:0000256" key="2">
    <source>
        <dbReference type="ARBA" id="ARBA00022692"/>
    </source>
</evidence>
<comment type="caution">
    <text evidence="8">The sequence shown here is derived from an EMBL/GenBank/DDBJ whole genome shotgun (WGS) entry which is preliminary data.</text>
</comment>
<dbReference type="InterPro" id="IPR047817">
    <property type="entry name" value="ABC2_TM_bact-type"/>
</dbReference>
<dbReference type="PROSITE" id="PS51012">
    <property type="entry name" value="ABC_TM2"/>
    <property type="match status" value="1"/>
</dbReference>
<keyword evidence="5" id="KW-0046">Antibiotic resistance</keyword>
<comment type="subcellular location">
    <subcellularLocation>
        <location evidence="6">Cell membrane</location>
        <topology evidence="6">Multi-pass membrane protein</topology>
    </subcellularLocation>
    <subcellularLocation>
        <location evidence="1">Membrane</location>
        <topology evidence="1">Multi-pass membrane protein</topology>
    </subcellularLocation>
</comment>
<organism evidence="8 9">
    <name type="scientific">Luedemannella flava</name>
    <dbReference type="NCBI Taxonomy" id="349316"/>
    <lineage>
        <taxon>Bacteria</taxon>
        <taxon>Bacillati</taxon>
        <taxon>Actinomycetota</taxon>
        <taxon>Actinomycetes</taxon>
        <taxon>Micromonosporales</taxon>
        <taxon>Micromonosporaceae</taxon>
        <taxon>Luedemannella</taxon>
    </lineage>
</organism>
<evidence type="ECO:0000256" key="1">
    <source>
        <dbReference type="ARBA" id="ARBA00004141"/>
    </source>
</evidence>
<evidence type="ECO:0000313" key="9">
    <source>
        <dbReference type="Proteomes" id="UP001500218"/>
    </source>
</evidence>
<keyword evidence="6" id="KW-0813">Transport</keyword>
<sequence>MTSFVSLSKAMARGFVRDRTAVFFTVLFPLMFLVLFGGLFKDQTLPKSKVLQVGSVAVLDQIPADARTELDGVLEVTRSDNRDDALEKVRKGEVDAMVEQSGGRVVVHFSAADQVKAGTVTGLFSSLVSTGNLAAAGVASPAFTLEPQRVEDESMQTIQYVTPGLLGWAIATGATFGAALTLVTWRHTKLLRRLRLSPVHVGSLLGARVGVSLAIALVQTAIFIGVAALPYFGLVLSGYWWMSIPLIVAGTLAFLSIGLLAGSFAKTPEAANVIANLTVLPMAFLSGSFFPLDDAPGWLKVVSEALPLKHLVDGMRDVMVRGEPPGAVLPQLGILVAFAVVVSAIAAMLFRWDDV</sequence>
<evidence type="ECO:0000256" key="5">
    <source>
        <dbReference type="ARBA" id="ARBA00023251"/>
    </source>
</evidence>
<dbReference type="InterPro" id="IPR000412">
    <property type="entry name" value="ABC_2_transport"/>
</dbReference>
<name>A0ABP4YWM3_9ACTN</name>
<feature type="domain" description="ABC transmembrane type-2" evidence="7">
    <location>
        <begin position="117"/>
        <end position="353"/>
    </location>
</feature>
<keyword evidence="4 6" id="KW-0472">Membrane</keyword>
<proteinExistence type="inferred from homology"/>
<feature type="transmembrane region" description="Helical" evidence="6">
    <location>
        <begin position="165"/>
        <end position="185"/>
    </location>
</feature>
<reference evidence="9" key="1">
    <citation type="journal article" date="2019" name="Int. J. Syst. Evol. Microbiol.">
        <title>The Global Catalogue of Microorganisms (GCM) 10K type strain sequencing project: providing services to taxonomists for standard genome sequencing and annotation.</title>
        <authorList>
            <consortium name="The Broad Institute Genomics Platform"/>
            <consortium name="The Broad Institute Genome Sequencing Center for Infectious Disease"/>
            <person name="Wu L."/>
            <person name="Ma J."/>
        </authorList>
    </citation>
    <scope>NUCLEOTIDE SEQUENCE [LARGE SCALE GENOMIC DNA]</scope>
    <source>
        <strain evidence="9">JCM 13250</strain>
    </source>
</reference>
<keyword evidence="2 6" id="KW-0812">Transmembrane</keyword>
<dbReference type="Proteomes" id="UP001500218">
    <property type="component" value="Unassembled WGS sequence"/>
</dbReference>
<keyword evidence="6" id="KW-1003">Cell membrane</keyword>
<evidence type="ECO:0000256" key="4">
    <source>
        <dbReference type="ARBA" id="ARBA00023136"/>
    </source>
</evidence>
<evidence type="ECO:0000259" key="7">
    <source>
        <dbReference type="PROSITE" id="PS51012"/>
    </source>
</evidence>
<feature type="transmembrane region" description="Helical" evidence="6">
    <location>
        <begin position="273"/>
        <end position="292"/>
    </location>
</feature>
<gene>
    <name evidence="8" type="ORF">GCM10009682_56650</name>
</gene>
<dbReference type="InterPro" id="IPR013525">
    <property type="entry name" value="ABC2_TM"/>
</dbReference>
<keyword evidence="3 6" id="KW-1133">Transmembrane helix</keyword>
<feature type="transmembrane region" description="Helical" evidence="6">
    <location>
        <begin position="205"/>
        <end position="232"/>
    </location>
</feature>
<feature type="transmembrane region" description="Helical" evidence="6">
    <location>
        <begin position="238"/>
        <end position="261"/>
    </location>
</feature>
<accession>A0ABP4YWM3</accession>
<dbReference type="PANTHER" id="PTHR43027">
    <property type="entry name" value="DOXORUBICIN RESISTANCE ABC TRANSPORTER PERMEASE PROTEIN DRRC-RELATED"/>
    <property type="match status" value="1"/>
</dbReference>
<evidence type="ECO:0000256" key="3">
    <source>
        <dbReference type="ARBA" id="ARBA00022989"/>
    </source>
</evidence>
<dbReference type="Pfam" id="PF12698">
    <property type="entry name" value="ABC2_membrane_3"/>
    <property type="match status" value="1"/>
</dbReference>